<accession>A0A059FTQ0</accession>
<proteinExistence type="predicted"/>
<evidence type="ECO:0000313" key="1">
    <source>
        <dbReference type="EMBL" id="KCZ93848.1"/>
    </source>
</evidence>
<organism evidence="1 2">
    <name type="scientific">Hyphomonas johnsonii MHS-2</name>
    <dbReference type="NCBI Taxonomy" id="1280950"/>
    <lineage>
        <taxon>Bacteria</taxon>
        <taxon>Pseudomonadati</taxon>
        <taxon>Pseudomonadota</taxon>
        <taxon>Alphaproteobacteria</taxon>
        <taxon>Hyphomonadales</taxon>
        <taxon>Hyphomonadaceae</taxon>
        <taxon>Hyphomonas</taxon>
    </lineage>
</organism>
<dbReference type="Proteomes" id="UP000025171">
    <property type="component" value="Unassembled WGS sequence"/>
</dbReference>
<dbReference type="PROSITE" id="PS51257">
    <property type="entry name" value="PROKAR_LIPOPROTEIN"/>
    <property type="match status" value="1"/>
</dbReference>
<dbReference type="OrthoDB" id="7620564at2"/>
<dbReference type="RefSeq" id="WP_035612514.1">
    <property type="nucleotide sequence ID" value="NZ_ARYK01000001.1"/>
</dbReference>
<keyword evidence="1" id="KW-0449">Lipoprotein</keyword>
<dbReference type="STRING" id="1280950.HJO_00695"/>
<dbReference type="EMBL" id="ARYK01000001">
    <property type="protein sequence ID" value="KCZ93848.1"/>
    <property type="molecule type" value="Genomic_DNA"/>
</dbReference>
<comment type="caution">
    <text evidence="1">The sequence shown here is derived from an EMBL/GenBank/DDBJ whole genome shotgun (WGS) entry which is preliminary data.</text>
</comment>
<sequence length="101" mass="10743">MRTLVLSLAAIGLLAGCGKSDKATLVASCTAEGESQQACACIADAMETNLSPDLFKRTAQAIGREKQEVERFVLSLTPDDQMEFAAVVGDMFTCKLAPEKD</sequence>
<protein>
    <submittedName>
        <fullName evidence="1">Putative lipoprotein</fullName>
    </submittedName>
</protein>
<dbReference type="AlphaFoldDB" id="A0A059FTQ0"/>
<name>A0A059FTQ0_9PROT</name>
<reference evidence="1 2" key="1">
    <citation type="journal article" date="2014" name="Antonie Van Leeuwenhoek">
        <title>Hyphomonas beringensis sp. nov. and Hyphomonas chukchiensis sp. nov., isolated from surface seawater of the Bering Sea and Chukchi Sea.</title>
        <authorList>
            <person name="Li C."/>
            <person name="Lai Q."/>
            <person name="Li G."/>
            <person name="Dong C."/>
            <person name="Wang J."/>
            <person name="Liao Y."/>
            <person name="Shao Z."/>
        </authorList>
    </citation>
    <scope>NUCLEOTIDE SEQUENCE [LARGE SCALE GENOMIC DNA]</scope>
    <source>
        <strain evidence="1 2">MHS-2</strain>
    </source>
</reference>
<keyword evidence="2" id="KW-1185">Reference proteome</keyword>
<gene>
    <name evidence="1" type="ORF">HJO_00695</name>
</gene>
<dbReference type="PATRIC" id="fig|1280950.3.peg.139"/>
<evidence type="ECO:0000313" key="2">
    <source>
        <dbReference type="Proteomes" id="UP000025171"/>
    </source>
</evidence>